<name>A0A167WTS7_9AGAM</name>
<organism evidence="2 3">
    <name type="scientific">Athelia psychrophila</name>
    <dbReference type="NCBI Taxonomy" id="1759441"/>
    <lineage>
        <taxon>Eukaryota</taxon>
        <taxon>Fungi</taxon>
        <taxon>Dikarya</taxon>
        <taxon>Basidiomycota</taxon>
        <taxon>Agaricomycotina</taxon>
        <taxon>Agaricomycetes</taxon>
        <taxon>Agaricomycetidae</taxon>
        <taxon>Atheliales</taxon>
        <taxon>Atheliaceae</taxon>
        <taxon>Athelia</taxon>
    </lineage>
</organism>
<sequence length="264" mass="28695">MSSVVPETPVKSNSKARFFDDPSPCPTRTISQSPHQYTPYPKLRPGALVKISEEYSIAPTTSGADIQGTDPFVETVSATESDAELTPRSVKQEASPPPPSIRDTLAEVSSSLRRNYAWTTIKVNVHERALVINERTRFELEIGPLLDQVKALKMDLAIMKCDSRYHEDWNNKLDEKLREHGMAIPRPEYNPAHHWKGSEMALEVIICPATPLALTIDRVRPSASGGSLDAGVTTASGGNHTSSSVSTVYTTTAAPACPPPPAAH</sequence>
<gene>
    <name evidence="2" type="ORF">FIBSPDRAFT_939996</name>
</gene>
<evidence type="ECO:0000313" key="3">
    <source>
        <dbReference type="Proteomes" id="UP000076532"/>
    </source>
</evidence>
<dbReference type="Proteomes" id="UP000076532">
    <property type="component" value="Unassembled WGS sequence"/>
</dbReference>
<keyword evidence="3" id="KW-1185">Reference proteome</keyword>
<evidence type="ECO:0000256" key="1">
    <source>
        <dbReference type="SAM" id="MobiDB-lite"/>
    </source>
</evidence>
<dbReference type="AlphaFoldDB" id="A0A167WTS7"/>
<feature type="region of interest" description="Disordered" evidence="1">
    <location>
        <begin position="76"/>
        <end position="102"/>
    </location>
</feature>
<protein>
    <submittedName>
        <fullName evidence="2">Uncharacterized protein</fullName>
    </submittedName>
</protein>
<feature type="region of interest" description="Disordered" evidence="1">
    <location>
        <begin position="1"/>
        <end position="42"/>
    </location>
</feature>
<feature type="compositionally biased region" description="Polar residues" evidence="1">
    <location>
        <begin position="1"/>
        <end position="15"/>
    </location>
</feature>
<evidence type="ECO:0000313" key="2">
    <source>
        <dbReference type="EMBL" id="KZP06465.1"/>
    </source>
</evidence>
<accession>A0A167WTS7</accession>
<dbReference type="EMBL" id="KV417786">
    <property type="protein sequence ID" value="KZP06465.1"/>
    <property type="molecule type" value="Genomic_DNA"/>
</dbReference>
<proteinExistence type="predicted"/>
<feature type="compositionally biased region" description="Polar residues" evidence="1">
    <location>
        <begin position="26"/>
        <end position="36"/>
    </location>
</feature>
<reference evidence="2 3" key="1">
    <citation type="journal article" date="2016" name="Mol. Biol. Evol.">
        <title>Comparative Genomics of Early-Diverging Mushroom-Forming Fungi Provides Insights into the Origins of Lignocellulose Decay Capabilities.</title>
        <authorList>
            <person name="Nagy L.G."/>
            <person name="Riley R."/>
            <person name="Tritt A."/>
            <person name="Adam C."/>
            <person name="Daum C."/>
            <person name="Floudas D."/>
            <person name="Sun H."/>
            <person name="Yadav J.S."/>
            <person name="Pangilinan J."/>
            <person name="Larsson K.H."/>
            <person name="Matsuura K."/>
            <person name="Barry K."/>
            <person name="Labutti K."/>
            <person name="Kuo R."/>
            <person name="Ohm R.A."/>
            <person name="Bhattacharya S.S."/>
            <person name="Shirouzu T."/>
            <person name="Yoshinaga Y."/>
            <person name="Martin F.M."/>
            <person name="Grigoriev I.V."/>
            <person name="Hibbett D.S."/>
        </authorList>
    </citation>
    <scope>NUCLEOTIDE SEQUENCE [LARGE SCALE GENOMIC DNA]</scope>
    <source>
        <strain evidence="2 3">CBS 109695</strain>
    </source>
</reference>